<dbReference type="InterPro" id="IPR006091">
    <property type="entry name" value="Acyl-CoA_Oxase/DH_mid-dom"/>
</dbReference>
<accession>A0A077LVF0</accession>
<gene>
    <name evidence="15" type="ORF">BN12_100013</name>
</gene>
<evidence type="ECO:0000256" key="6">
    <source>
        <dbReference type="ARBA" id="ARBA00022827"/>
    </source>
</evidence>
<evidence type="ECO:0000256" key="4">
    <source>
        <dbReference type="ARBA" id="ARBA00012870"/>
    </source>
</evidence>
<dbReference type="PANTHER" id="PTHR10909:SF382">
    <property type="entry name" value="ACYL-COENZYME A OXIDASE"/>
    <property type="match status" value="1"/>
</dbReference>
<dbReference type="AlphaFoldDB" id="A0A077LVF0"/>
<evidence type="ECO:0000256" key="8">
    <source>
        <dbReference type="ARBA" id="ARBA00023002"/>
    </source>
</evidence>
<feature type="domain" description="Acyl-CoA oxidase/dehydrogenase middle" evidence="13">
    <location>
        <begin position="174"/>
        <end position="283"/>
    </location>
</feature>
<evidence type="ECO:0000256" key="2">
    <source>
        <dbReference type="ARBA" id="ARBA00004275"/>
    </source>
</evidence>
<dbReference type="PROSITE" id="PS00073">
    <property type="entry name" value="ACYL_COA_DH_2"/>
    <property type="match status" value="1"/>
</dbReference>
<dbReference type="FunFam" id="1.20.140.10:FF:000010">
    <property type="entry name" value="Acyl-coenzyme A oxidase"/>
    <property type="match status" value="1"/>
</dbReference>
<dbReference type="EC" id="1.3.3.6" evidence="4"/>
<evidence type="ECO:0000256" key="5">
    <source>
        <dbReference type="ARBA" id="ARBA00022630"/>
    </source>
</evidence>
<comment type="cofactor">
    <cofactor evidence="1">
        <name>FAD</name>
        <dbReference type="ChEBI" id="CHEBI:57692"/>
    </cofactor>
</comment>
<dbReference type="Gene3D" id="2.40.110.10">
    <property type="entry name" value="Butyryl-CoA Dehydrogenase, subunit A, domain 2"/>
    <property type="match status" value="1"/>
</dbReference>
<dbReference type="Pfam" id="PF02770">
    <property type="entry name" value="Acyl-CoA_dh_M"/>
    <property type="match status" value="1"/>
</dbReference>
<evidence type="ECO:0000256" key="1">
    <source>
        <dbReference type="ARBA" id="ARBA00001974"/>
    </source>
</evidence>
<feature type="compositionally biased region" description="Low complexity" evidence="11">
    <location>
        <begin position="26"/>
        <end position="38"/>
    </location>
</feature>
<evidence type="ECO:0000313" key="16">
    <source>
        <dbReference type="Proteomes" id="UP000035721"/>
    </source>
</evidence>
<dbReference type="InterPro" id="IPR046373">
    <property type="entry name" value="Acyl-CoA_Oxase/DH_mid-dom_sf"/>
</dbReference>
<dbReference type="InterPro" id="IPR036250">
    <property type="entry name" value="AcylCo_DH-like_C"/>
</dbReference>
<feature type="domain" description="Acyl-CoA oxidase C-alpha1" evidence="14">
    <location>
        <begin position="319"/>
        <end position="478"/>
    </location>
</feature>
<protein>
    <recommendedName>
        <fullName evidence="4">acyl-CoA oxidase</fullName>
        <ecNumber evidence="4">1.3.3.6</ecNumber>
    </recommendedName>
</protein>
<dbReference type="EMBL" id="CAJB01000002">
    <property type="protein sequence ID" value="CCH75984.1"/>
    <property type="molecule type" value="Genomic_DNA"/>
</dbReference>
<keyword evidence="10" id="KW-0576">Peroxisome</keyword>
<dbReference type="GO" id="GO:0003997">
    <property type="term" value="F:acyl-CoA oxidase activity"/>
    <property type="evidence" value="ECO:0007669"/>
    <property type="project" value="UniProtKB-EC"/>
</dbReference>
<feature type="domain" description="Acyl-CoA oxidase C-terminal" evidence="12">
    <location>
        <begin position="538"/>
        <end position="675"/>
    </location>
</feature>
<dbReference type="SUPFAM" id="SSF56645">
    <property type="entry name" value="Acyl-CoA dehydrogenase NM domain-like"/>
    <property type="match status" value="1"/>
</dbReference>
<reference evidence="15 16" key="1">
    <citation type="journal article" date="2013" name="ISME J.">
        <title>A metabolic model for members of the genus Tetrasphaera involved in enhanced biological phosphorus removal.</title>
        <authorList>
            <person name="Kristiansen R."/>
            <person name="Nguyen H.T.T."/>
            <person name="Saunders A.M."/>
            <person name="Nielsen J.L."/>
            <person name="Wimmer R."/>
            <person name="Le V.Q."/>
            <person name="McIlroy S.J."/>
            <person name="Petrovski S."/>
            <person name="Seviour R.J."/>
            <person name="Calteau A."/>
            <person name="Nielsen K.L."/>
            <person name="Nielsen P.H."/>
        </authorList>
    </citation>
    <scope>NUCLEOTIDE SEQUENCE [LARGE SCALE GENOMIC DNA]</scope>
    <source>
        <strain evidence="15 16">T1-X7</strain>
    </source>
</reference>
<comment type="subcellular location">
    <subcellularLocation>
        <location evidence="2">Peroxisome</location>
    </subcellularLocation>
</comment>
<dbReference type="GO" id="GO:0003995">
    <property type="term" value="F:acyl-CoA dehydrogenase activity"/>
    <property type="evidence" value="ECO:0007669"/>
    <property type="project" value="InterPro"/>
</dbReference>
<dbReference type="PANTHER" id="PTHR10909">
    <property type="entry name" value="ELECTRON TRANSPORT OXIDOREDUCTASE"/>
    <property type="match status" value="1"/>
</dbReference>
<dbReference type="Gene3D" id="1.20.140.10">
    <property type="entry name" value="Butyryl-CoA Dehydrogenase, subunit A, domain 3"/>
    <property type="match status" value="2"/>
</dbReference>
<evidence type="ECO:0000256" key="9">
    <source>
        <dbReference type="ARBA" id="ARBA00023098"/>
    </source>
</evidence>
<dbReference type="FunFam" id="1.20.140.10:FF:000007">
    <property type="entry name" value="Acyl-coenzyme A oxidase"/>
    <property type="match status" value="1"/>
</dbReference>
<feature type="region of interest" description="Disordered" evidence="11">
    <location>
        <begin position="1"/>
        <end position="47"/>
    </location>
</feature>
<evidence type="ECO:0000313" key="15">
    <source>
        <dbReference type="EMBL" id="CCH75984.1"/>
    </source>
</evidence>
<evidence type="ECO:0000256" key="10">
    <source>
        <dbReference type="ARBA" id="ARBA00023140"/>
    </source>
</evidence>
<proteinExistence type="inferred from homology"/>
<dbReference type="InterPro" id="IPR006089">
    <property type="entry name" value="Acyl-CoA_DH_CS"/>
</dbReference>
<dbReference type="GO" id="GO:0033540">
    <property type="term" value="P:fatty acid beta-oxidation using acyl-CoA oxidase"/>
    <property type="evidence" value="ECO:0007669"/>
    <property type="project" value="TreeGrafter"/>
</dbReference>
<organism evidence="15 16">
    <name type="scientific">Nostocoides japonicum T1-X7</name>
    <dbReference type="NCBI Taxonomy" id="1194083"/>
    <lineage>
        <taxon>Bacteria</taxon>
        <taxon>Bacillati</taxon>
        <taxon>Actinomycetota</taxon>
        <taxon>Actinomycetes</taxon>
        <taxon>Micrococcales</taxon>
        <taxon>Intrasporangiaceae</taxon>
        <taxon>Nostocoides</taxon>
    </lineage>
</organism>
<evidence type="ECO:0000256" key="7">
    <source>
        <dbReference type="ARBA" id="ARBA00022832"/>
    </source>
</evidence>
<dbReference type="Pfam" id="PF22924">
    <property type="entry name" value="ACOX_C_alpha1"/>
    <property type="match status" value="1"/>
</dbReference>
<dbReference type="SUPFAM" id="SSF47203">
    <property type="entry name" value="Acyl-CoA dehydrogenase C-terminal domain-like"/>
    <property type="match status" value="2"/>
</dbReference>
<evidence type="ECO:0000259" key="12">
    <source>
        <dbReference type="Pfam" id="PF01756"/>
    </source>
</evidence>
<evidence type="ECO:0000256" key="3">
    <source>
        <dbReference type="ARBA" id="ARBA00006288"/>
    </source>
</evidence>
<dbReference type="Proteomes" id="UP000035721">
    <property type="component" value="Unassembled WGS sequence"/>
</dbReference>
<sequence>MERAGGGVADETEGEPMTAESGPGPTTTDVGLDATTTDSASQPPGPLVDALRAALDGRWGDVREELRDDPAIGELVYPEEQLTMEEYRERTLAQLPVIARTGAARQGFTVAQGGTGEAGASVTAFETLGCVDLSLLVKAGVQFGLFGGAIANLGTHAHHAAYLPRVLDLSLLGCFAMSELGHGSDVQSLRTTLTHDPETDEIVVDTPDPSARKEYIGNAARDGRTAAVFGRLLVRGENHGVHCVLVPIRDADGAPMPGVTIGDCGPKEGLPGVDNGRLSFDHVRVPRADLLDRYGRIDDDGTYHSPIANPDRRFFTMLGTLVRGRVSVGAGAGAAARTGLALAVTYADRRRQFSAPGTAEEVTLLDYRAHQRRLLPALARSCALAFAQNALVEALDAVQSVESEDEAAQRALEVRAAAIKVAQTAHASRTLQTCREACGGAGYLLENRIARIKADLDVFTTFEGDNTVLLQLVAKGLLTHMRDAFHELDTVGTILFGARQFAGAVVERTTGAGVVQRLISGSGGRLAPTALTDRGGQLDLFEDRERHLVETVAARLRRVPSTDDDPRAAFAAFNAAQDHLLEAALAHADRIVLEAFVAAIDGCDDPAAADLLGTVCDLFALSTIEEHRAWYLEHGRLTTRQSKDVVAGVNALCATVRPHARTLVDAFGIPAVVLDVPMLRDA</sequence>
<keyword evidence="6" id="KW-0274">FAD</keyword>
<keyword evidence="5" id="KW-0285">Flavoprotein</keyword>
<keyword evidence="7" id="KW-0276">Fatty acid metabolism</keyword>
<dbReference type="STRING" id="1194083.BN12_100013"/>
<comment type="similarity">
    <text evidence="3">Belongs to the acyl-CoA oxidase family.</text>
</comment>
<dbReference type="PIRSF" id="PIRSF000168">
    <property type="entry name" value="Acyl-CoA_oxidase"/>
    <property type="match status" value="1"/>
</dbReference>
<dbReference type="InterPro" id="IPR055060">
    <property type="entry name" value="ACOX_C_alpha1"/>
</dbReference>
<evidence type="ECO:0000259" key="13">
    <source>
        <dbReference type="Pfam" id="PF02770"/>
    </source>
</evidence>
<dbReference type="FunFam" id="2.40.110.10:FF:000005">
    <property type="entry name" value="Acyl-coenzyme A oxidase"/>
    <property type="match status" value="1"/>
</dbReference>
<keyword evidence="8" id="KW-0560">Oxidoreductase</keyword>
<dbReference type="GO" id="GO:0071949">
    <property type="term" value="F:FAD binding"/>
    <property type="evidence" value="ECO:0007669"/>
    <property type="project" value="InterPro"/>
</dbReference>
<dbReference type="GO" id="GO:0055088">
    <property type="term" value="P:lipid homeostasis"/>
    <property type="evidence" value="ECO:0007669"/>
    <property type="project" value="TreeGrafter"/>
</dbReference>
<evidence type="ECO:0000259" key="14">
    <source>
        <dbReference type="Pfam" id="PF22924"/>
    </source>
</evidence>
<evidence type="ECO:0000256" key="11">
    <source>
        <dbReference type="SAM" id="MobiDB-lite"/>
    </source>
</evidence>
<dbReference type="GO" id="GO:0005504">
    <property type="term" value="F:fatty acid binding"/>
    <property type="evidence" value="ECO:0007669"/>
    <property type="project" value="TreeGrafter"/>
</dbReference>
<keyword evidence="9" id="KW-0443">Lipid metabolism</keyword>
<dbReference type="Pfam" id="PF01756">
    <property type="entry name" value="ACOX"/>
    <property type="match status" value="1"/>
</dbReference>
<comment type="caution">
    <text evidence="15">The sequence shown here is derived from an EMBL/GenBank/DDBJ whole genome shotgun (WGS) entry which is preliminary data.</text>
</comment>
<dbReference type="InterPro" id="IPR009100">
    <property type="entry name" value="AcylCoA_DH/oxidase_NM_dom_sf"/>
</dbReference>
<dbReference type="InterPro" id="IPR012258">
    <property type="entry name" value="Acyl-CoA_oxidase"/>
</dbReference>
<dbReference type="InterPro" id="IPR002655">
    <property type="entry name" value="Acyl-CoA_oxidase_C"/>
</dbReference>
<name>A0A077LVF0_9MICO</name>
<keyword evidence="16" id="KW-1185">Reference proteome</keyword>